<keyword evidence="1" id="KW-0472">Membrane</keyword>
<dbReference type="PROSITE" id="PS50887">
    <property type="entry name" value="GGDEF"/>
    <property type="match status" value="1"/>
</dbReference>
<feature type="transmembrane region" description="Helical" evidence="1">
    <location>
        <begin position="289"/>
        <end position="312"/>
    </location>
</feature>
<dbReference type="PANTHER" id="PTHR44757:SF2">
    <property type="entry name" value="BIOFILM ARCHITECTURE MAINTENANCE PROTEIN MBAA"/>
    <property type="match status" value="1"/>
</dbReference>
<accession>A0A0M7AQP0</accession>
<proteinExistence type="predicted"/>
<dbReference type="InterPro" id="IPR035919">
    <property type="entry name" value="EAL_sf"/>
</dbReference>
<dbReference type="SUPFAM" id="SSF141868">
    <property type="entry name" value="EAL domain-like"/>
    <property type="match status" value="1"/>
</dbReference>
<dbReference type="CDD" id="cd01949">
    <property type="entry name" value="GGDEF"/>
    <property type="match status" value="1"/>
</dbReference>
<dbReference type="InterPro" id="IPR043128">
    <property type="entry name" value="Rev_trsase/Diguanyl_cyclase"/>
</dbReference>
<sequence>MGNIDDKCDEKVYDVGRLDREDIVKRRIGINTLFVAPVAVVPVLFTIVLVVFGAVFIKVWLAEKETAQREVTAVSRIFDSYRQSLVDEMERYAASNAAYINIVSNPDPDWIANRFGVDMAGDFSPDYSGLIAPSDGLTFSASKSGEPAQKVIREILNSDFADALQLIRNNYLAALTANPDADILFAGDLADLNGSDVFRVNGIPSLVTAFAVVPDPGGIPMVYQEPFILISIFELNDRRLAELLSVLPVEELELQDKTPEGMIGISLKNAAGSKVAQLVWNPISRATGVIMSSIPVLFLSLGTILIMVLAALRQITQAKSELAVQEREARRAASHDSMTGFTTRAQFYKEAERQLASEDVRMKGASLVYLDLDNLKEVNDIHGHMAGDWLIISQAVRIRKRLGPDVLIGRIGGDEFVILVEGRVGEDHFPSNLVGLLDDLIEPIEFEGRLIDASCSAGIARFPDHGRGILDIIRSADVALQRCKAEGKRSYRLFDNRMDEERCERRQLCGELVTALEEDQFELFYQSIVVSGTGERAHAEALIRWRHPERGLVSPGVFLPIAKEAGFTSEIDNWVLERAIRDASNWGTTGVSVNVSSSQFQKEGFAEHVADLLMTYGLSADQLLLEITEDLVLEEDQCTQKVFAELRDMNIGLAIDDFGTGYSSLSYLHKYPFNTMKIDRSFVARIGISEENDMLVRTLLGIAKVMGMKTIGEGVETQEQRDFLVNAGCEYLQGYLFDRPAPLAESGLKRAS</sequence>
<keyword evidence="4" id="KW-0378">Hydrolase</keyword>
<keyword evidence="1" id="KW-1133">Transmembrane helix</keyword>
<dbReference type="Gene3D" id="3.20.20.450">
    <property type="entry name" value="EAL domain"/>
    <property type="match status" value="1"/>
</dbReference>
<dbReference type="SMART" id="SM00267">
    <property type="entry name" value="GGDEF"/>
    <property type="match status" value="1"/>
</dbReference>
<dbReference type="SMART" id="SM00052">
    <property type="entry name" value="EAL"/>
    <property type="match status" value="1"/>
</dbReference>
<dbReference type="STRING" id="388408.LAX5112_04471"/>
<evidence type="ECO:0000259" key="2">
    <source>
        <dbReference type="PROSITE" id="PS50883"/>
    </source>
</evidence>
<dbReference type="InterPro" id="IPR052155">
    <property type="entry name" value="Biofilm_reg_signaling"/>
</dbReference>
<dbReference type="EC" id="3.1.4.52" evidence="4"/>
<feature type="domain" description="GGDEF" evidence="3">
    <location>
        <begin position="363"/>
        <end position="496"/>
    </location>
</feature>
<gene>
    <name evidence="4" type="primary">gmr_15</name>
    <name evidence="4" type="ORF">LAX5112_04471</name>
</gene>
<evidence type="ECO:0000259" key="3">
    <source>
        <dbReference type="PROSITE" id="PS50887"/>
    </source>
</evidence>
<name>A0A0M7AQP0_9HYPH</name>
<dbReference type="Pfam" id="PF00563">
    <property type="entry name" value="EAL"/>
    <property type="match status" value="1"/>
</dbReference>
<dbReference type="GO" id="GO:0071111">
    <property type="term" value="F:cyclic-guanylate-specific phosphodiesterase activity"/>
    <property type="evidence" value="ECO:0007669"/>
    <property type="project" value="UniProtKB-EC"/>
</dbReference>
<evidence type="ECO:0000256" key="1">
    <source>
        <dbReference type="SAM" id="Phobius"/>
    </source>
</evidence>
<keyword evidence="5" id="KW-1185">Reference proteome</keyword>
<dbReference type="AlphaFoldDB" id="A0A0M7AQP0"/>
<organism evidence="4 5">
    <name type="scientific">Roseibium alexandrii</name>
    <dbReference type="NCBI Taxonomy" id="388408"/>
    <lineage>
        <taxon>Bacteria</taxon>
        <taxon>Pseudomonadati</taxon>
        <taxon>Pseudomonadota</taxon>
        <taxon>Alphaproteobacteria</taxon>
        <taxon>Hyphomicrobiales</taxon>
        <taxon>Stappiaceae</taxon>
        <taxon>Roseibium</taxon>
    </lineage>
</organism>
<dbReference type="RefSeq" id="WP_208981493.1">
    <property type="nucleotide sequence ID" value="NZ_CXWD01000024.1"/>
</dbReference>
<feature type="transmembrane region" description="Helical" evidence="1">
    <location>
        <begin position="34"/>
        <end position="61"/>
    </location>
</feature>
<dbReference type="InterPro" id="IPR001633">
    <property type="entry name" value="EAL_dom"/>
</dbReference>
<dbReference type="PROSITE" id="PS50883">
    <property type="entry name" value="EAL"/>
    <property type="match status" value="1"/>
</dbReference>
<dbReference type="SUPFAM" id="SSF55073">
    <property type="entry name" value="Nucleotide cyclase"/>
    <property type="match status" value="1"/>
</dbReference>
<keyword evidence="1" id="KW-0812">Transmembrane</keyword>
<dbReference type="Proteomes" id="UP000053235">
    <property type="component" value="Unassembled WGS sequence"/>
</dbReference>
<evidence type="ECO:0000313" key="5">
    <source>
        <dbReference type="Proteomes" id="UP000053235"/>
    </source>
</evidence>
<dbReference type="Pfam" id="PF00990">
    <property type="entry name" value="GGDEF"/>
    <property type="match status" value="1"/>
</dbReference>
<dbReference type="CDD" id="cd01948">
    <property type="entry name" value="EAL"/>
    <property type="match status" value="1"/>
</dbReference>
<dbReference type="InterPro" id="IPR000160">
    <property type="entry name" value="GGDEF_dom"/>
</dbReference>
<dbReference type="NCBIfam" id="TIGR00254">
    <property type="entry name" value="GGDEF"/>
    <property type="match status" value="1"/>
</dbReference>
<dbReference type="InterPro" id="IPR029787">
    <property type="entry name" value="Nucleotide_cyclase"/>
</dbReference>
<dbReference type="PANTHER" id="PTHR44757">
    <property type="entry name" value="DIGUANYLATE CYCLASE DGCP"/>
    <property type="match status" value="1"/>
</dbReference>
<reference evidence="5" key="1">
    <citation type="submission" date="2015-07" db="EMBL/GenBank/DDBJ databases">
        <authorList>
            <person name="Rodrigo-Torres Lidia"/>
            <person name="Arahal R.David."/>
        </authorList>
    </citation>
    <scope>NUCLEOTIDE SEQUENCE [LARGE SCALE GENOMIC DNA]</scope>
    <source>
        <strain evidence="5">CECT 5112</strain>
    </source>
</reference>
<evidence type="ECO:0000313" key="4">
    <source>
        <dbReference type="EMBL" id="CTQ76113.1"/>
    </source>
</evidence>
<feature type="domain" description="EAL" evidence="2">
    <location>
        <begin position="505"/>
        <end position="752"/>
    </location>
</feature>
<protein>
    <submittedName>
        <fullName evidence="4">Cyclic di-GMP phosphodiesterase Gmr</fullName>
        <ecNumber evidence="4">3.1.4.52</ecNumber>
    </submittedName>
</protein>
<dbReference type="EMBL" id="CXWD01000024">
    <property type="protein sequence ID" value="CTQ76113.1"/>
    <property type="molecule type" value="Genomic_DNA"/>
</dbReference>
<dbReference type="Gene3D" id="3.30.70.270">
    <property type="match status" value="1"/>
</dbReference>